<evidence type="ECO:0000313" key="2">
    <source>
        <dbReference type="Proteomes" id="UP000324800"/>
    </source>
</evidence>
<dbReference type="EMBL" id="SNRW01012355">
    <property type="protein sequence ID" value="KAA6373932.1"/>
    <property type="molecule type" value="Genomic_DNA"/>
</dbReference>
<protein>
    <submittedName>
        <fullName evidence="1">Uncharacterized protein</fullName>
    </submittedName>
</protein>
<organism evidence="1 2">
    <name type="scientific">Streblomastix strix</name>
    <dbReference type="NCBI Taxonomy" id="222440"/>
    <lineage>
        <taxon>Eukaryota</taxon>
        <taxon>Metamonada</taxon>
        <taxon>Preaxostyla</taxon>
        <taxon>Oxymonadida</taxon>
        <taxon>Streblomastigidae</taxon>
        <taxon>Streblomastix</taxon>
    </lineage>
</organism>
<accession>A0A5J4UV38</accession>
<reference evidence="1 2" key="1">
    <citation type="submission" date="2019-03" db="EMBL/GenBank/DDBJ databases">
        <title>Single cell metagenomics reveals metabolic interactions within the superorganism composed of flagellate Streblomastix strix and complex community of Bacteroidetes bacteria on its surface.</title>
        <authorList>
            <person name="Treitli S.C."/>
            <person name="Kolisko M."/>
            <person name="Husnik F."/>
            <person name="Keeling P."/>
            <person name="Hampl V."/>
        </authorList>
    </citation>
    <scope>NUCLEOTIDE SEQUENCE [LARGE SCALE GENOMIC DNA]</scope>
    <source>
        <strain evidence="1">ST1C</strain>
    </source>
</reference>
<gene>
    <name evidence="1" type="ORF">EZS28_030540</name>
</gene>
<name>A0A5J4UV38_9EUKA</name>
<dbReference type="AlphaFoldDB" id="A0A5J4UV38"/>
<sequence length="82" mass="9354">MKNAIKRAGSARVLIKTIGIAGGSSGESDQRVYWSVSNFAGYIRNLRIDKREKYDGIFQHRLGPQPHLLKTTGENKYYQIFH</sequence>
<dbReference type="Proteomes" id="UP000324800">
    <property type="component" value="Unassembled WGS sequence"/>
</dbReference>
<evidence type="ECO:0000313" key="1">
    <source>
        <dbReference type="EMBL" id="KAA6373932.1"/>
    </source>
</evidence>
<proteinExistence type="predicted"/>
<comment type="caution">
    <text evidence="1">The sequence shown here is derived from an EMBL/GenBank/DDBJ whole genome shotgun (WGS) entry which is preliminary data.</text>
</comment>